<reference evidence="1" key="1">
    <citation type="journal article" date="2015" name="Nature">
        <title>Complex archaea that bridge the gap between prokaryotes and eukaryotes.</title>
        <authorList>
            <person name="Spang A."/>
            <person name="Saw J.H."/>
            <person name="Jorgensen S.L."/>
            <person name="Zaremba-Niedzwiedzka K."/>
            <person name="Martijn J."/>
            <person name="Lind A.E."/>
            <person name="van Eijk R."/>
            <person name="Schleper C."/>
            <person name="Guy L."/>
            <person name="Ettema T.J."/>
        </authorList>
    </citation>
    <scope>NUCLEOTIDE SEQUENCE</scope>
</reference>
<name>A0A0F9ISS1_9ZZZZ</name>
<accession>A0A0F9ISS1</accession>
<feature type="non-terminal residue" evidence="1">
    <location>
        <position position="119"/>
    </location>
</feature>
<dbReference type="EMBL" id="LAZR01018338">
    <property type="protein sequence ID" value="KKL96790.1"/>
    <property type="molecule type" value="Genomic_DNA"/>
</dbReference>
<comment type="caution">
    <text evidence="1">The sequence shown here is derived from an EMBL/GenBank/DDBJ whole genome shotgun (WGS) entry which is preliminary data.</text>
</comment>
<gene>
    <name evidence="1" type="ORF">LCGC14_1840950</name>
</gene>
<evidence type="ECO:0000313" key="1">
    <source>
        <dbReference type="EMBL" id="KKL96790.1"/>
    </source>
</evidence>
<organism evidence="1">
    <name type="scientific">marine sediment metagenome</name>
    <dbReference type="NCBI Taxonomy" id="412755"/>
    <lineage>
        <taxon>unclassified sequences</taxon>
        <taxon>metagenomes</taxon>
        <taxon>ecological metagenomes</taxon>
    </lineage>
</organism>
<proteinExistence type="predicted"/>
<sequence length="119" mass="13164">MSVTDARRGFLAKTRREVSDTDASVQTKHLHAPQVTYDTLLTIEANAQAEATRRQALHGVDRVRYELVVPLDSDTVTVDIGNTVQLTHSRYSLSGGKKFIVVGLDTDAKNERLTLVVWG</sequence>
<dbReference type="AlphaFoldDB" id="A0A0F9ISS1"/>
<protein>
    <submittedName>
        <fullName evidence="1">Uncharacterized protein</fullName>
    </submittedName>
</protein>